<dbReference type="InterPro" id="IPR021398">
    <property type="entry name" value="DUF3037"/>
</dbReference>
<dbReference type="Proteomes" id="UP001165460">
    <property type="component" value="Unassembled WGS sequence"/>
</dbReference>
<keyword evidence="2" id="KW-1185">Reference proteome</keyword>
<dbReference type="Pfam" id="PF11236">
    <property type="entry name" value="DUF3037"/>
    <property type="match status" value="1"/>
</dbReference>
<evidence type="ECO:0000313" key="1">
    <source>
        <dbReference type="EMBL" id="MCJ0742582.1"/>
    </source>
</evidence>
<comment type="caution">
    <text evidence="1">The sequence shown here is derived from an EMBL/GenBank/DDBJ whole genome shotgun (WGS) entry which is preliminary data.</text>
</comment>
<reference evidence="1" key="1">
    <citation type="submission" date="2022-03" db="EMBL/GenBank/DDBJ databases">
        <authorList>
            <person name="Woo C.Y."/>
        </authorList>
    </citation>
    <scope>NUCLEOTIDE SEQUENCE</scope>
    <source>
        <strain evidence="1">CYS-01</strain>
    </source>
</reference>
<accession>A0ABS9ZWB4</accession>
<protein>
    <submittedName>
        <fullName evidence="1">DUF3037 domain-containing protein</fullName>
    </submittedName>
</protein>
<organism evidence="1 2">
    <name type="scientific">Pedobacter montanisoli</name>
    <dbReference type="NCBI Taxonomy" id="2923277"/>
    <lineage>
        <taxon>Bacteria</taxon>
        <taxon>Pseudomonadati</taxon>
        <taxon>Bacteroidota</taxon>
        <taxon>Sphingobacteriia</taxon>
        <taxon>Sphingobacteriales</taxon>
        <taxon>Sphingobacteriaceae</taxon>
        <taxon>Pedobacter</taxon>
    </lineage>
</organism>
<proteinExistence type="predicted"/>
<dbReference type="EMBL" id="JALGBH010000001">
    <property type="protein sequence ID" value="MCJ0742582.1"/>
    <property type="molecule type" value="Genomic_DNA"/>
</dbReference>
<gene>
    <name evidence="1" type="ORF">MMF97_07655</name>
</gene>
<evidence type="ECO:0000313" key="2">
    <source>
        <dbReference type="Proteomes" id="UP001165460"/>
    </source>
</evidence>
<name>A0ABS9ZWB4_9SPHI</name>
<dbReference type="RefSeq" id="WP_243361115.1">
    <property type="nucleotide sequence ID" value="NZ_JALGBH010000001.1"/>
</dbReference>
<sequence>MQERNLFEYAIIRVMPKVEREEFLNIGVILYCAKQRFLGTKYVIDEHRLKILCADLEMDILAQNLESLSRICKGGNDAAPIGLLDQPSRFRWLTAARSTIIQTSKVHPGLCTDAQATLEQLFDEMVSL</sequence>